<dbReference type="GO" id="GO:0016811">
    <property type="term" value="F:hydrolase activity, acting on carbon-nitrogen (but not peptide) bonds, in linear amides"/>
    <property type="evidence" value="ECO:0007669"/>
    <property type="project" value="TreeGrafter"/>
</dbReference>
<dbReference type="PANTHER" id="PTHR35005:SF1">
    <property type="entry name" value="2-AMINO-5-FORMYLAMINO-6-RIBOSYLAMINOPYRIMIDIN-4(3H)-ONE 5'-MONOPHOSPHATE DEFORMYLASE"/>
    <property type="match status" value="1"/>
</dbReference>
<name>A0A917U809_9ACTN</name>
<reference evidence="6" key="2">
    <citation type="submission" date="2020-09" db="EMBL/GenBank/DDBJ databases">
        <authorList>
            <person name="Sun Q."/>
            <person name="Ohkuma M."/>
        </authorList>
    </citation>
    <scope>NUCLEOTIDE SEQUENCE</scope>
    <source>
        <strain evidence="6">JCM 19831</strain>
    </source>
</reference>
<dbReference type="SUPFAM" id="SSF102215">
    <property type="entry name" value="Creatininase"/>
    <property type="match status" value="1"/>
</dbReference>
<dbReference type="InterPro" id="IPR003785">
    <property type="entry name" value="Creatininase/forma_Hydrolase"/>
</dbReference>
<keyword evidence="7" id="KW-1185">Reference proteome</keyword>
<gene>
    <name evidence="6" type="ORF">GCM10007977_074180</name>
</gene>
<evidence type="ECO:0000256" key="5">
    <source>
        <dbReference type="ARBA" id="ARBA00024029"/>
    </source>
</evidence>
<evidence type="ECO:0000256" key="1">
    <source>
        <dbReference type="ARBA" id="ARBA00001947"/>
    </source>
</evidence>
<comment type="similarity">
    <text evidence="5">Belongs to the creatininase superfamily.</text>
</comment>
<protein>
    <submittedName>
        <fullName evidence="6">Creatinine amidohydrolase</fullName>
    </submittedName>
</protein>
<evidence type="ECO:0000313" key="6">
    <source>
        <dbReference type="EMBL" id="GGM61866.1"/>
    </source>
</evidence>
<dbReference type="GO" id="GO:0046872">
    <property type="term" value="F:metal ion binding"/>
    <property type="evidence" value="ECO:0007669"/>
    <property type="project" value="UniProtKB-KW"/>
</dbReference>
<sequence length="254" mass="26858">MPSVLFAEYDRESLRRIGDSGAVLVLPIGAIEQHGPHLPVWTDSLVVERLATAAAQSLAGTVPVLVAPTMPFGSSAHHLPFGGTLSLDTTVLYEVLLCLGRSAHGAGFRRVFLLNGHGGNHELVELAARDLSLRLDIDVAAASWWRLAWAGLAETDVFAHGRVPGHAGAFESALVGALRPDLVRPFPAARPGPHRSDPVHAVAPIRVERAGFWQDIDGYTDQPGAIPPEAGAEILAIATAAVAGALADFYRTDE</sequence>
<evidence type="ECO:0000313" key="7">
    <source>
        <dbReference type="Proteomes" id="UP000642070"/>
    </source>
</evidence>
<reference evidence="6" key="1">
    <citation type="journal article" date="2014" name="Int. J. Syst. Evol. Microbiol.">
        <title>Complete genome sequence of Corynebacterium casei LMG S-19264T (=DSM 44701T), isolated from a smear-ripened cheese.</title>
        <authorList>
            <consortium name="US DOE Joint Genome Institute (JGI-PGF)"/>
            <person name="Walter F."/>
            <person name="Albersmeier A."/>
            <person name="Kalinowski J."/>
            <person name="Ruckert C."/>
        </authorList>
    </citation>
    <scope>NUCLEOTIDE SEQUENCE</scope>
    <source>
        <strain evidence="6">JCM 19831</strain>
    </source>
</reference>
<dbReference type="Proteomes" id="UP000642070">
    <property type="component" value="Unassembled WGS sequence"/>
</dbReference>
<dbReference type="GO" id="GO:0009231">
    <property type="term" value="P:riboflavin biosynthetic process"/>
    <property type="evidence" value="ECO:0007669"/>
    <property type="project" value="TreeGrafter"/>
</dbReference>
<evidence type="ECO:0000256" key="4">
    <source>
        <dbReference type="ARBA" id="ARBA00022833"/>
    </source>
</evidence>
<comment type="caution">
    <text evidence="6">The sequence shown here is derived from an EMBL/GenBank/DDBJ whole genome shotgun (WGS) entry which is preliminary data.</text>
</comment>
<evidence type="ECO:0000256" key="3">
    <source>
        <dbReference type="ARBA" id="ARBA00022801"/>
    </source>
</evidence>
<evidence type="ECO:0000256" key="2">
    <source>
        <dbReference type="ARBA" id="ARBA00022723"/>
    </source>
</evidence>
<dbReference type="Pfam" id="PF02633">
    <property type="entry name" value="Creatininase"/>
    <property type="match status" value="1"/>
</dbReference>
<organism evidence="6 7">
    <name type="scientific">Dactylosporangium sucinum</name>
    <dbReference type="NCBI Taxonomy" id="1424081"/>
    <lineage>
        <taxon>Bacteria</taxon>
        <taxon>Bacillati</taxon>
        <taxon>Actinomycetota</taxon>
        <taxon>Actinomycetes</taxon>
        <taxon>Micromonosporales</taxon>
        <taxon>Micromonosporaceae</taxon>
        <taxon>Dactylosporangium</taxon>
    </lineage>
</organism>
<keyword evidence="2" id="KW-0479">Metal-binding</keyword>
<dbReference type="InterPro" id="IPR024087">
    <property type="entry name" value="Creatininase-like_sf"/>
</dbReference>
<comment type="cofactor">
    <cofactor evidence="1">
        <name>Zn(2+)</name>
        <dbReference type="ChEBI" id="CHEBI:29105"/>
    </cofactor>
</comment>
<accession>A0A917U809</accession>
<dbReference type="RefSeq" id="WP_190254705.1">
    <property type="nucleotide sequence ID" value="NZ_BMPI01000046.1"/>
</dbReference>
<dbReference type="PANTHER" id="PTHR35005">
    <property type="entry name" value="3-DEHYDRO-SCYLLO-INOSOSE HYDROLASE"/>
    <property type="match status" value="1"/>
</dbReference>
<dbReference type="EMBL" id="BMPI01000046">
    <property type="protein sequence ID" value="GGM61866.1"/>
    <property type="molecule type" value="Genomic_DNA"/>
</dbReference>
<dbReference type="AlphaFoldDB" id="A0A917U809"/>
<dbReference type="Gene3D" id="3.40.50.10310">
    <property type="entry name" value="Creatininase"/>
    <property type="match status" value="1"/>
</dbReference>
<keyword evidence="4" id="KW-0862">Zinc</keyword>
<keyword evidence="3" id="KW-0378">Hydrolase</keyword>
<proteinExistence type="inferred from homology"/>